<reference evidence="2 3" key="1">
    <citation type="journal article" date="2016" name="J. Microbiol.">
        <title>Dankookia rubra gen. nov., sp. nov., an alphaproteobacterium isolated from sediment of a shallow stream.</title>
        <authorList>
            <person name="Kim W.H."/>
            <person name="Kim D.H."/>
            <person name="Kang K."/>
            <person name="Ahn T.Y."/>
        </authorList>
    </citation>
    <scope>NUCLEOTIDE SEQUENCE [LARGE SCALE GENOMIC DNA]</scope>
    <source>
        <strain evidence="2 3">JCM30602</strain>
    </source>
</reference>
<keyword evidence="1" id="KW-0812">Transmembrane</keyword>
<evidence type="ECO:0000313" key="3">
    <source>
        <dbReference type="Proteomes" id="UP000295096"/>
    </source>
</evidence>
<organism evidence="2 3">
    <name type="scientific">Dankookia rubra</name>
    <dbReference type="NCBI Taxonomy" id="1442381"/>
    <lineage>
        <taxon>Bacteria</taxon>
        <taxon>Pseudomonadati</taxon>
        <taxon>Pseudomonadota</taxon>
        <taxon>Alphaproteobacteria</taxon>
        <taxon>Acetobacterales</taxon>
        <taxon>Roseomonadaceae</taxon>
        <taxon>Dankookia</taxon>
    </lineage>
</organism>
<gene>
    <name evidence="2" type="ORF">E2C06_34515</name>
</gene>
<keyword evidence="1" id="KW-1133">Transmembrane helix</keyword>
<evidence type="ECO:0000313" key="2">
    <source>
        <dbReference type="EMBL" id="TDH58073.1"/>
    </source>
</evidence>
<proteinExistence type="predicted"/>
<keyword evidence="3" id="KW-1185">Reference proteome</keyword>
<dbReference type="AlphaFoldDB" id="A0A4R5Q6A3"/>
<feature type="transmembrane region" description="Helical" evidence="1">
    <location>
        <begin position="25"/>
        <end position="46"/>
    </location>
</feature>
<dbReference type="EMBL" id="SMSJ01000158">
    <property type="protein sequence ID" value="TDH58073.1"/>
    <property type="molecule type" value="Genomic_DNA"/>
</dbReference>
<keyword evidence="1" id="KW-0472">Membrane</keyword>
<dbReference type="RefSeq" id="WP_133293079.1">
    <property type="nucleotide sequence ID" value="NZ_SMSJ01000158.1"/>
</dbReference>
<protein>
    <submittedName>
        <fullName evidence="2">Uncharacterized protein</fullName>
    </submittedName>
</protein>
<sequence>MAAPPADPSWPLRGDPPPLLRNFGFILYAQLMRPASLLILLLFLLLTGCSFPRNGGGGMAEVRAPKPENREGVAALHLRLACQVDRTDALREALQAKGALTGRIIPASDLATRAQREFYGGLHGDSARTLDRLEAELLALGPLLPPGVPLPLECPPA</sequence>
<comment type="caution">
    <text evidence="2">The sequence shown here is derived from an EMBL/GenBank/DDBJ whole genome shotgun (WGS) entry which is preliminary data.</text>
</comment>
<name>A0A4R5Q6A3_9PROT</name>
<dbReference type="Proteomes" id="UP000295096">
    <property type="component" value="Unassembled WGS sequence"/>
</dbReference>
<accession>A0A4R5Q6A3</accession>
<evidence type="ECO:0000256" key="1">
    <source>
        <dbReference type="SAM" id="Phobius"/>
    </source>
</evidence>